<accession>A0ABT0BVN1</accession>
<gene>
    <name evidence="2" type="ORF">MTR66_19920</name>
</gene>
<protein>
    <submittedName>
        <fullName evidence="2">DUF1521 domain-containing protein</fullName>
    </submittedName>
</protein>
<sequence>MFDLNLNTTINVNVLGGGAFTPADGMFAQTLGNGIMAMFSQPLNAGAFATAQLPSQVSVKGGQMVPTASGQTAFEPAADAQWTASMNGDHQADIDLGDGYTLAINENSSELVIKNANTGESTRIWGDPHVSVDGQHKFDFWGTTTFELENGTKITIGTEQGKNNPNVYYAETLTITKGSQAIVVDGVSQQTKGDLTLSMSDNGYALDMATRDGFVLQENATGSGWRSELSGEVATQQDLNMTKPGQLYGPGSTMASLGEISQALSTFLFFGIVGEMSKSAAEASVAAATSALWQAELA</sequence>
<dbReference type="Pfam" id="PF07481">
    <property type="entry name" value="DUF1521"/>
    <property type="match status" value="1"/>
</dbReference>
<proteinExistence type="predicted"/>
<organism evidence="2 3">
    <name type="scientific">Novosphingobium beihaiensis</name>
    <dbReference type="NCBI Taxonomy" id="2930389"/>
    <lineage>
        <taxon>Bacteria</taxon>
        <taxon>Pseudomonadati</taxon>
        <taxon>Pseudomonadota</taxon>
        <taxon>Alphaproteobacteria</taxon>
        <taxon>Sphingomonadales</taxon>
        <taxon>Sphingomonadaceae</taxon>
        <taxon>Novosphingobium</taxon>
    </lineage>
</organism>
<dbReference type="InterPro" id="IPR011086">
    <property type="entry name" value="DUF1521"/>
</dbReference>
<dbReference type="RefSeq" id="WP_243924249.1">
    <property type="nucleotide sequence ID" value="NZ_JALHLG010000061.1"/>
</dbReference>
<reference evidence="2 3" key="1">
    <citation type="submission" date="2022-04" db="EMBL/GenBank/DDBJ databases">
        <title>Identification of a novel bacterium isolated from mangrove sediments.</title>
        <authorList>
            <person name="Pan X."/>
        </authorList>
    </citation>
    <scope>NUCLEOTIDE SEQUENCE [LARGE SCALE GENOMIC DNA]</scope>
    <source>
        <strain evidence="2 3">B2638</strain>
    </source>
</reference>
<name>A0ABT0BVN1_9SPHN</name>
<dbReference type="EMBL" id="JALHLG010000061">
    <property type="protein sequence ID" value="MCJ2189067.1"/>
    <property type="molecule type" value="Genomic_DNA"/>
</dbReference>
<feature type="domain" description="DUF1521" evidence="1">
    <location>
        <begin position="82"/>
        <end position="249"/>
    </location>
</feature>
<evidence type="ECO:0000313" key="3">
    <source>
        <dbReference type="Proteomes" id="UP001202281"/>
    </source>
</evidence>
<evidence type="ECO:0000313" key="2">
    <source>
        <dbReference type="EMBL" id="MCJ2189067.1"/>
    </source>
</evidence>
<dbReference type="Proteomes" id="UP001202281">
    <property type="component" value="Unassembled WGS sequence"/>
</dbReference>
<keyword evidence="3" id="KW-1185">Reference proteome</keyword>
<evidence type="ECO:0000259" key="1">
    <source>
        <dbReference type="Pfam" id="PF07481"/>
    </source>
</evidence>
<comment type="caution">
    <text evidence="2">The sequence shown here is derived from an EMBL/GenBank/DDBJ whole genome shotgun (WGS) entry which is preliminary data.</text>
</comment>